<sequence>MTIQLQQYSNPNLALPNGYTCACPSGMQCPYLQEGATTCFFSFTIIISASNQSTQIIESPFVMVPKSPINSGIWTNDNILNMTVKPSTIDIIVHHLGVVINQATGSLEYFNHLIPIDEFVISLDNYQATTYGATPNIIQQTIIGQILGTTLQLAYYVQCIDNKYGSNCDLKCIRVSSNSLNAACTSIITGMQHSCKYASDLVKILDCTPCLYGLTTNQTDCNAPNIGPIIYVS</sequence>
<accession>A0A0R3S4J3</accession>
<name>A0A0R3S4J3_9BILA</name>
<reference evidence="2" key="1">
    <citation type="submission" date="2017-02" db="UniProtKB">
        <authorList>
            <consortium name="WormBaseParasite"/>
        </authorList>
    </citation>
    <scope>IDENTIFICATION</scope>
</reference>
<evidence type="ECO:0000313" key="1">
    <source>
        <dbReference type="Proteomes" id="UP000050640"/>
    </source>
</evidence>
<dbReference type="AlphaFoldDB" id="A0A0R3S4J3"/>
<protein>
    <submittedName>
        <fullName evidence="2">DUF1619 domain-containing protein</fullName>
    </submittedName>
</protein>
<proteinExistence type="predicted"/>
<dbReference type="Proteomes" id="UP000050640">
    <property type="component" value="Unplaced"/>
</dbReference>
<organism evidence="1 2">
    <name type="scientific">Elaeophora elaphi</name>
    <dbReference type="NCBI Taxonomy" id="1147741"/>
    <lineage>
        <taxon>Eukaryota</taxon>
        <taxon>Metazoa</taxon>
        <taxon>Ecdysozoa</taxon>
        <taxon>Nematoda</taxon>
        <taxon>Chromadorea</taxon>
        <taxon>Rhabditida</taxon>
        <taxon>Spirurina</taxon>
        <taxon>Spiruromorpha</taxon>
        <taxon>Filarioidea</taxon>
        <taxon>Onchocercidae</taxon>
        <taxon>Elaeophora</taxon>
    </lineage>
</organism>
<keyword evidence="1" id="KW-1185">Reference proteome</keyword>
<evidence type="ECO:0000313" key="2">
    <source>
        <dbReference type="WBParaSite" id="EEL_0000971201-mRNA-1"/>
    </source>
</evidence>
<dbReference type="WBParaSite" id="EEL_0000971201-mRNA-1">
    <property type="protein sequence ID" value="EEL_0000971201-mRNA-1"/>
    <property type="gene ID" value="EEL_0000971201"/>
</dbReference>